<feature type="signal peptide" evidence="4">
    <location>
        <begin position="1"/>
        <end position="27"/>
    </location>
</feature>
<comment type="subcellular location">
    <subcellularLocation>
        <location evidence="1">Cell envelope</location>
    </subcellularLocation>
</comment>
<dbReference type="Pfam" id="PF13407">
    <property type="entry name" value="Peripla_BP_4"/>
    <property type="match status" value="1"/>
</dbReference>
<dbReference type="InterPro" id="IPR025997">
    <property type="entry name" value="SBP_2_dom"/>
</dbReference>
<dbReference type="SUPFAM" id="SSF53822">
    <property type="entry name" value="Periplasmic binding protein-like I"/>
    <property type="match status" value="1"/>
</dbReference>
<evidence type="ECO:0000313" key="6">
    <source>
        <dbReference type="EMBL" id="MDQ0393354.1"/>
    </source>
</evidence>
<dbReference type="PANTHER" id="PTHR46847">
    <property type="entry name" value="D-ALLOSE-BINDING PERIPLASMIC PROTEIN-RELATED"/>
    <property type="match status" value="1"/>
</dbReference>
<comment type="caution">
    <text evidence="6">The sequence shown here is derived from an EMBL/GenBank/DDBJ whole genome shotgun (WGS) entry which is preliminary data.</text>
</comment>
<keyword evidence="7" id="KW-1185">Reference proteome</keyword>
<sequence>MSRKSTLVSVVLSSCFFSVLAYGPASAAGPDLDHAKSVVEAHSRIPDFVPPGPPFKARECMAGKKLLSIPTSSAIPFVDGIESSMTAVAKDVGFTFQQWKNQGRPTQWVQGMDFGANNKFDGIDLMGGIIPSSLAPQVAAANKAGVKVFASHYSDTSQPADPGVAVTLKLPFHEVGEIIGNWITLKTGGKANVLIIGSDDVIPSRPYSAKLAETLDTVCGAGCKHRYVNVTLADWSSKIQTTVQSALIADPTINYVVPLYDSMAQFVLPALTITGHKKDVKIATFNGTPFIVDMVRKGDVEMDVGESLGWIARSTLDGEMRNLCGLPSGDTLNVPLYIFSSDNAKDAGVPATFDKGYGDKHIGGFAKLWGLE</sequence>
<dbReference type="Gene3D" id="3.40.50.2300">
    <property type="match status" value="2"/>
</dbReference>
<evidence type="ECO:0000256" key="3">
    <source>
        <dbReference type="ARBA" id="ARBA00022729"/>
    </source>
</evidence>
<organism evidence="6 7">
    <name type="scientific">Labrys monachus</name>
    <dbReference type="NCBI Taxonomy" id="217067"/>
    <lineage>
        <taxon>Bacteria</taxon>
        <taxon>Pseudomonadati</taxon>
        <taxon>Pseudomonadota</taxon>
        <taxon>Alphaproteobacteria</taxon>
        <taxon>Hyphomicrobiales</taxon>
        <taxon>Xanthobacteraceae</taxon>
        <taxon>Labrys</taxon>
    </lineage>
</organism>
<evidence type="ECO:0000313" key="7">
    <source>
        <dbReference type="Proteomes" id="UP001237448"/>
    </source>
</evidence>
<evidence type="ECO:0000256" key="4">
    <source>
        <dbReference type="SAM" id="SignalP"/>
    </source>
</evidence>
<dbReference type="EMBL" id="JAUSVK010000001">
    <property type="protein sequence ID" value="MDQ0393354.1"/>
    <property type="molecule type" value="Genomic_DNA"/>
</dbReference>
<dbReference type="Proteomes" id="UP001237448">
    <property type="component" value="Unassembled WGS sequence"/>
</dbReference>
<dbReference type="InterPro" id="IPR028082">
    <property type="entry name" value="Peripla_BP_I"/>
</dbReference>
<evidence type="ECO:0000256" key="1">
    <source>
        <dbReference type="ARBA" id="ARBA00004196"/>
    </source>
</evidence>
<evidence type="ECO:0000259" key="5">
    <source>
        <dbReference type="Pfam" id="PF13407"/>
    </source>
</evidence>
<reference evidence="6 7" key="1">
    <citation type="submission" date="2023-07" db="EMBL/GenBank/DDBJ databases">
        <title>Genomic Encyclopedia of Type Strains, Phase IV (KMG-IV): sequencing the most valuable type-strain genomes for metagenomic binning, comparative biology and taxonomic classification.</title>
        <authorList>
            <person name="Goeker M."/>
        </authorList>
    </citation>
    <scope>NUCLEOTIDE SEQUENCE [LARGE SCALE GENOMIC DNA]</scope>
    <source>
        <strain evidence="6 7">DSM 5896</strain>
    </source>
</reference>
<proteinExistence type="inferred from homology"/>
<name>A0ABU0FFG3_9HYPH</name>
<dbReference type="PANTHER" id="PTHR46847:SF1">
    <property type="entry name" value="D-ALLOSE-BINDING PERIPLASMIC PROTEIN-RELATED"/>
    <property type="match status" value="1"/>
</dbReference>
<feature type="chain" id="PRO_5045645448" evidence="4">
    <location>
        <begin position="28"/>
        <end position="372"/>
    </location>
</feature>
<evidence type="ECO:0000256" key="2">
    <source>
        <dbReference type="ARBA" id="ARBA00007639"/>
    </source>
</evidence>
<gene>
    <name evidence="6" type="ORF">J3R73_003146</name>
</gene>
<keyword evidence="3 4" id="KW-0732">Signal</keyword>
<dbReference type="RefSeq" id="WP_307428567.1">
    <property type="nucleotide sequence ID" value="NZ_JAUSVK010000001.1"/>
</dbReference>
<dbReference type="PROSITE" id="PS51257">
    <property type="entry name" value="PROKAR_LIPOPROTEIN"/>
    <property type="match status" value="1"/>
</dbReference>
<protein>
    <submittedName>
        <fullName evidence="6">Ribose transport system substrate-binding protein</fullName>
    </submittedName>
</protein>
<comment type="similarity">
    <text evidence="2">Belongs to the bacterial solute-binding protein 2 family.</text>
</comment>
<feature type="domain" description="Periplasmic binding protein" evidence="5">
    <location>
        <begin position="69"/>
        <end position="313"/>
    </location>
</feature>
<accession>A0ABU0FFG3</accession>